<name>A0A1A9ZR22_GLOPL</name>
<dbReference type="STRING" id="7398.A0A1A9ZR22"/>
<dbReference type="InterPro" id="IPR001841">
    <property type="entry name" value="Znf_RING"/>
</dbReference>
<evidence type="ECO:0000256" key="1">
    <source>
        <dbReference type="ARBA" id="ARBA00022771"/>
    </source>
</evidence>
<dbReference type="PANTHER" id="PTHR46569:SF1">
    <property type="entry name" value="E3 UBIQUITIN-PROTEIN LIGASE RFWD3-RELATED"/>
    <property type="match status" value="1"/>
</dbReference>
<evidence type="ECO:0000259" key="4">
    <source>
        <dbReference type="PROSITE" id="PS50089"/>
    </source>
</evidence>
<dbReference type="InterPro" id="IPR052639">
    <property type="entry name" value="TRAIP_ubiq-protein_ligase"/>
</dbReference>
<dbReference type="Pfam" id="PF13639">
    <property type="entry name" value="zf-RING_2"/>
    <property type="match status" value="1"/>
</dbReference>
<protein>
    <recommendedName>
        <fullName evidence="4">RING-type domain-containing protein</fullName>
    </recommendedName>
</protein>
<dbReference type="Proteomes" id="UP000092445">
    <property type="component" value="Unassembled WGS sequence"/>
</dbReference>
<keyword evidence="1 3" id="KW-0863">Zinc-finger</keyword>
<dbReference type="GO" id="GO:0031297">
    <property type="term" value="P:replication fork processing"/>
    <property type="evidence" value="ECO:0007669"/>
    <property type="project" value="TreeGrafter"/>
</dbReference>
<dbReference type="SUPFAM" id="SSF57850">
    <property type="entry name" value="RING/U-box"/>
    <property type="match status" value="1"/>
</dbReference>
<dbReference type="GO" id="GO:0061630">
    <property type="term" value="F:ubiquitin protein ligase activity"/>
    <property type="evidence" value="ECO:0007669"/>
    <property type="project" value="TreeGrafter"/>
</dbReference>
<dbReference type="GO" id="GO:0016567">
    <property type="term" value="P:protein ubiquitination"/>
    <property type="evidence" value="ECO:0007669"/>
    <property type="project" value="TreeGrafter"/>
</dbReference>
<organism evidence="5 6">
    <name type="scientific">Glossina pallidipes</name>
    <name type="common">Tsetse fly</name>
    <dbReference type="NCBI Taxonomy" id="7398"/>
    <lineage>
        <taxon>Eukaryota</taxon>
        <taxon>Metazoa</taxon>
        <taxon>Ecdysozoa</taxon>
        <taxon>Arthropoda</taxon>
        <taxon>Hexapoda</taxon>
        <taxon>Insecta</taxon>
        <taxon>Pterygota</taxon>
        <taxon>Neoptera</taxon>
        <taxon>Endopterygota</taxon>
        <taxon>Diptera</taxon>
        <taxon>Brachycera</taxon>
        <taxon>Muscomorpha</taxon>
        <taxon>Hippoboscoidea</taxon>
        <taxon>Glossinidae</taxon>
        <taxon>Glossina</taxon>
    </lineage>
</organism>
<dbReference type="GO" id="GO:0005634">
    <property type="term" value="C:nucleus"/>
    <property type="evidence" value="ECO:0007669"/>
    <property type="project" value="TreeGrafter"/>
</dbReference>
<sequence>MSSLASSNLCVICMDNFKHSGNSTCSTRCGHLFHEHCIQTWRISSTKCPICKKEYRSIVKLFLNFDDNKIEGINKLLIESHDIEKRFIQLGEQYIIIRREFNNLNKKISKSSPGKIDFIMHLSDKCSVTMNKVWKALKQNKILLQDADKKITKLSGFADDDIKDAPALRKQCTDIS</sequence>
<dbReference type="SMART" id="SM00184">
    <property type="entry name" value="RING"/>
    <property type="match status" value="1"/>
</dbReference>
<keyword evidence="2" id="KW-0862">Zinc</keyword>
<keyword evidence="1 3" id="KW-0479">Metal-binding</keyword>
<evidence type="ECO:0000256" key="3">
    <source>
        <dbReference type="PROSITE-ProRule" id="PRU00175"/>
    </source>
</evidence>
<dbReference type="PANTHER" id="PTHR46569">
    <property type="entry name" value="E3 UBIQUITIN-PROTEIN LIGASE TRAIP"/>
    <property type="match status" value="1"/>
</dbReference>
<dbReference type="GO" id="GO:0008270">
    <property type="term" value="F:zinc ion binding"/>
    <property type="evidence" value="ECO:0007669"/>
    <property type="project" value="UniProtKB-KW"/>
</dbReference>
<reference evidence="5" key="2">
    <citation type="submission" date="2020-05" db="UniProtKB">
        <authorList>
            <consortium name="EnsemblMetazoa"/>
        </authorList>
    </citation>
    <scope>IDENTIFICATION</scope>
    <source>
        <strain evidence="5">IAEA</strain>
    </source>
</reference>
<evidence type="ECO:0000313" key="6">
    <source>
        <dbReference type="Proteomes" id="UP000092445"/>
    </source>
</evidence>
<keyword evidence="6" id="KW-1185">Reference proteome</keyword>
<dbReference type="InterPro" id="IPR013083">
    <property type="entry name" value="Znf_RING/FYVE/PHD"/>
</dbReference>
<evidence type="ECO:0000256" key="2">
    <source>
        <dbReference type="ARBA" id="ARBA00022833"/>
    </source>
</evidence>
<dbReference type="VEuPathDB" id="VectorBase:GPAI022369"/>
<dbReference type="Gene3D" id="3.30.40.10">
    <property type="entry name" value="Zinc/RING finger domain, C3HC4 (zinc finger)"/>
    <property type="match status" value="1"/>
</dbReference>
<proteinExistence type="predicted"/>
<feature type="domain" description="RING-type" evidence="4">
    <location>
        <begin position="10"/>
        <end position="52"/>
    </location>
</feature>
<dbReference type="EnsemblMetazoa" id="GPAI022369-RA">
    <property type="protein sequence ID" value="GPAI022369-PA"/>
    <property type="gene ID" value="GPAI022369"/>
</dbReference>
<reference evidence="6" key="1">
    <citation type="submission" date="2014-03" db="EMBL/GenBank/DDBJ databases">
        <authorList>
            <person name="Aksoy S."/>
            <person name="Warren W."/>
            <person name="Wilson R.K."/>
        </authorList>
    </citation>
    <scope>NUCLEOTIDE SEQUENCE [LARGE SCALE GENOMIC DNA]</scope>
    <source>
        <strain evidence="6">IAEA</strain>
    </source>
</reference>
<dbReference type="PROSITE" id="PS50089">
    <property type="entry name" value="ZF_RING_2"/>
    <property type="match status" value="1"/>
</dbReference>
<evidence type="ECO:0000313" key="5">
    <source>
        <dbReference type="EnsemblMetazoa" id="GPAI022369-PA"/>
    </source>
</evidence>
<accession>A0A1A9ZR22</accession>
<dbReference type="GO" id="GO:0090734">
    <property type="term" value="C:site of DNA damage"/>
    <property type="evidence" value="ECO:0007669"/>
    <property type="project" value="TreeGrafter"/>
</dbReference>
<dbReference type="AlphaFoldDB" id="A0A1A9ZR22"/>